<organism evidence="9 10">
    <name type="scientific">Cherax quadricarinatus</name>
    <name type="common">Australian red claw crayfish</name>
    <dbReference type="NCBI Taxonomy" id="27406"/>
    <lineage>
        <taxon>Eukaryota</taxon>
        <taxon>Metazoa</taxon>
        <taxon>Ecdysozoa</taxon>
        <taxon>Arthropoda</taxon>
        <taxon>Crustacea</taxon>
        <taxon>Multicrustacea</taxon>
        <taxon>Malacostraca</taxon>
        <taxon>Eumalacostraca</taxon>
        <taxon>Eucarida</taxon>
        <taxon>Decapoda</taxon>
        <taxon>Pleocyemata</taxon>
        <taxon>Astacidea</taxon>
        <taxon>Parastacoidea</taxon>
        <taxon>Parastacidae</taxon>
        <taxon>Cherax</taxon>
    </lineage>
</organism>
<name>A0AAW0YQN5_CHEQU</name>
<dbReference type="EMBL" id="JARKIK010000001">
    <property type="protein sequence ID" value="KAK8754113.1"/>
    <property type="molecule type" value="Genomic_DNA"/>
</dbReference>
<evidence type="ECO:0000313" key="10">
    <source>
        <dbReference type="Proteomes" id="UP001445076"/>
    </source>
</evidence>
<evidence type="ECO:0000256" key="1">
    <source>
        <dbReference type="ARBA" id="ARBA00010617"/>
    </source>
</evidence>
<dbReference type="Gene3D" id="1.10.630.10">
    <property type="entry name" value="Cytochrome P450"/>
    <property type="match status" value="1"/>
</dbReference>
<evidence type="ECO:0000256" key="3">
    <source>
        <dbReference type="ARBA" id="ARBA00022723"/>
    </source>
</evidence>
<dbReference type="Proteomes" id="UP001445076">
    <property type="component" value="Unassembled WGS sequence"/>
</dbReference>
<keyword evidence="6 8" id="KW-0503">Monooxygenase</keyword>
<comment type="similarity">
    <text evidence="1 8">Belongs to the cytochrome P450 family.</text>
</comment>
<feature type="non-terminal residue" evidence="9">
    <location>
        <position position="1"/>
    </location>
</feature>
<dbReference type="PROSITE" id="PS00086">
    <property type="entry name" value="CYTOCHROME_P450"/>
    <property type="match status" value="1"/>
</dbReference>
<evidence type="ECO:0000313" key="9">
    <source>
        <dbReference type="EMBL" id="KAK8754113.1"/>
    </source>
</evidence>
<evidence type="ECO:0000256" key="7">
    <source>
        <dbReference type="PIRSR" id="PIRSR602401-1"/>
    </source>
</evidence>
<dbReference type="SUPFAM" id="SSF48264">
    <property type="entry name" value="Cytochrome P450"/>
    <property type="match status" value="1"/>
</dbReference>
<dbReference type="InterPro" id="IPR002401">
    <property type="entry name" value="Cyt_P450_E_grp-I"/>
</dbReference>
<keyword evidence="5 7" id="KW-0408">Iron</keyword>
<dbReference type="GO" id="GO:0042446">
    <property type="term" value="P:hormone biosynthetic process"/>
    <property type="evidence" value="ECO:0007669"/>
    <property type="project" value="TreeGrafter"/>
</dbReference>
<comment type="caution">
    <text evidence="9">The sequence shown here is derived from an EMBL/GenBank/DDBJ whole genome shotgun (WGS) entry which is preliminary data.</text>
</comment>
<dbReference type="PANTHER" id="PTHR24289">
    <property type="entry name" value="STEROID 17-ALPHA-HYDROXYLASE/17,20 LYASE"/>
    <property type="match status" value="1"/>
</dbReference>
<dbReference type="PRINTS" id="PR00463">
    <property type="entry name" value="EP450I"/>
</dbReference>
<gene>
    <name evidence="9" type="ORF">OTU49_011187</name>
</gene>
<keyword evidence="3 7" id="KW-0479">Metal-binding</keyword>
<dbReference type="InterPro" id="IPR036396">
    <property type="entry name" value="Cyt_P450_sf"/>
</dbReference>
<reference evidence="9 10" key="1">
    <citation type="journal article" date="2024" name="BMC Genomics">
        <title>Genome assembly of redclaw crayfish (Cherax quadricarinatus) provides insights into its immune adaptation and hypoxia tolerance.</title>
        <authorList>
            <person name="Liu Z."/>
            <person name="Zheng J."/>
            <person name="Li H."/>
            <person name="Fang K."/>
            <person name="Wang S."/>
            <person name="He J."/>
            <person name="Zhou D."/>
            <person name="Weng S."/>
            <person name="Chi M."/>
            <person name="Gu Z."/>
            <person name="He J."/>
            <person name="Li F."/>
            <person name="Wang M."/>
        </authorList>
    </citation>
    <scope>NUCLEOTIDE SEQUENCE [LARGE SCALE GENOMIC DNA]</scope>
    <source>
        <strain evidence="9">ZL_2023a</strain>
    </source>
</reference>
<dbReference type="GO" id="GO:0020037">
    <property type="term" value="F:heme binding"/>
    <property type="evidence" value="ECO:0007669"/>
    <property type="project" value="InterPro"/>
</dbReference>
<protein>
    <recommendedName>
        <fullName evidence="11">Cytochrome P450</fullName>
    </recommendedName>
</protein>
<comment type="cofactor">
    <cofactor evidence="7">
        <name>heme</name>
        <dbReference type="ChEBI" id="CHEBI:30413"/>
    </cofactor>
</comment>
<evidence type="ECO:0008006" key="11">
    <source>
        <dbReference type="Google" id="ProtNLM"/>
    </source>
</evidence>
<dbReference type="PANTHER" id="PTHR24289:SF1">
    <property type="entry name" value="STEROID 17-ALPHA-HYDROXYLASE_17,20 LYASE"/>
    <property type="match status" value="1"/>
</dbReference>
<evidence type="ECO:0000256" key="8">
    <source>
        <dbReference type="RuleBase" id="RU000461"/>
    </source>
</evidence>
<keyword evidence="4 8" id="KW-0560">Oxidoreductase</keyword>
<evidence type="ECO:0000256" key="5">
    <source>
        <dbReference type="ARBA" id="ARBA00023004"/>
    </source>
</evidence>
<proteinExistence type="inferred from homology"/>
<accession>A0AAW0YQN5</accession>
<feature type="binding site" description="axial binding residue" evidence="7">
    <location>
        <position position="69"/>
    </location>
    <ligand>
        <name>heme</name>
        <dbReference type="ChEBI" id="CHEBI:30413"/>
    </ligand>
    <ligandPart>
        <name>Fe</name>
        <dbReference type="ChEBI" id="CHEBI:18248"/>
    </ligandPart>
</feature>
<dbReference type="InterPro" id="IPR001128">
    <property type="entry name" value="Cyt_P450"/>
</dbReference>
<dbReference type="GO" id="GO:0042448">
    <property type="term" value="P:progesterone metabolic process"/>
    <property type="evidence" value="ECO:0007669"/>
    <property type="project" value="TreeGrafter"/>
</dbReference>
<sequence length="130" mass="14947">HSNPVETTLGGYRIPKRTWVIGNIRGIHWDKQMWVDPEIFRPERFLSDSGQQLLHTKNMVAFSLGRRNCLGESLARIEAFLFLTGFLQRYIVSVPPGQEVPHTRYVLGITLNPLEFPVQIDHRAAPFLHS</sequence>
<keyword evidence="10" id="KW-1185">Reference proteome</keyword>
<evidence type="ECO:0000256" key="4">
    <source>
        <dbReference type="ARBA" id="ARBA00023002"/>
    </source>
</evidence>
<dbReference type="GO" id="GO:0005506">
    <property type="term" value="F:iron ion binding"/>
    <property type="evidence" value="ECO:0007669"/>
    <property type="project" value="InterPro"/>
</dbReference>
<keyword evidence="2 7" id="KW-0349">Heme</keyword>
<evidence type="ECO:0000256" key="6">
    <source>
        <dbReference type="ARBA" id="ARBA00023033"/>
    </source>
</evidence>
<dbReference type="Pfam" id="PF00067">
    <property type="entry name" value="p450"/>
    <property type="match status" value="1"/>
</dbReference>
<dbReference type="GO" id="GO:0004508">
    <property type="term" value="F:steroid 17-alpha-monooxygenase activity"/>
    <property type="evidence" value="ECO:0007669"/>
    <property type="project" value="TreeGrafter"/>
</dbReference>
<dbReference type="AlphaFoldDB" id="A0AAW0YQN5"/>
<dbReference type="InterPro" id="IPR017972">
    <property type="entry name" value="Cyt_P450_CS"/>
</dbReference>
<evidence type="ECO:0000256" key="2">
    <source>
        <dbReference type="ARBA" id="ARBA00022617"/>
    </source>
</evidence>